<dbReference type="SUPFAM" id="SSF46785">
    <property type="entry name" value="Winged helix' DNA-binding domain"/>
    <property type="match status" value="2"/>
</dbReference>
<dbReference type="Gene3D" id="1.10.10.10">
    <property type="entry name" value="Winged helix-like DNA-binding domain superfamily/Winged helix DNA-binding domain"/>
    <property type="match status" value="2"/>
</dbReference>
<evidence type="ECO:0000256" key="3">
    <source>
        <dbReference type="ARBA" id="ARBA00023163"/>
    </source>
</evidence>
<gene>
    <name evidence="5" type="ORF">JJB09_05825</name>
</gene>
<accession>A0A937CJW4</accession>
<evidence type="ECO:0000313" key="5">
    <source>
        <dbReference type="EMBL" id="MBL0371540.1"/>
    </source>
</evidence>
<comment type="caution">
    <text evidence="5">The sequence shown here is derived from an EMBL/GenBank/DDBJ whole genome shotgun (WGS) entry which is preliminary data.</text>
</comment>
<sequence length="333" mass="36905">MDDVAGPGIGRDEPIYATIYAVLRDHLDNAKLRPGLVLGQANVARAFNVSRVPAGVALSRLVDEGLLHAFKGRGYIVPGAPPHRGELREAGLRIPAEVAAPSANRREQIYPEVEHAVAACLAYGRFMLNETALANHYDVSRTIAHEVLTQLERAGVIEQDSNNRWYAGPLTASDLHNHYEMRWLLEPQALLQAYPMLNMDDIRIRADRVDRAASNAPDPLAREELEADLHLHTLAPCPNILLLNVVRRSQRILIATHSTFEGYQRSGEIELMVSEHRRIYQALLSGDPGGAAATLERHLRRSLQPNLNLLERLGPLPENLCPPFLAQVRSPSS</sequence>
<keyword evidence="1" id="KW-0805">Transcription regulation</keyword>
<dbReference type="InterPro" id="IPR036388">
    <property type="entry name" value="WH-like_DNA-bd_sf"/>
</dbReference>
<dbReference type="EMBL" id="JAEQNC010000003">
    <property type="protein sequence ID" value="MBL0371540.1"/>
    <property type="molecule type" value="Genomic_DNA"/>
</dbReference>
<dbReference type="InterPro" id="IPR036390">
    <property type="entry name" value="WH_DNA-bd_sf"/>
</dbReference>
<evidence type="ECO:0000256" key="2">
    <source>
        <dbReference type="ARBA" id="ARBA00023125"/>
    </source>
</evidence>
<keyword evidence="2" id="KW-0238">DNA-binding</keyword>
<organism evidence="5 6">
    <name type="scientific">Rhizobium setariae</name>
    <dbReference type="NCBI Taxonomy" id="2801340"/>
    <lineage>
        <taxon>Bacteria</taxon>
        <taxon>Pseudomonadati</taxon>
        <taxon>Pseudomonadota</taxon>
        <taxon>Alphaproteobacteria</taxon>
        <taxon>Hyphomicrobiales</taxon>
        <taxon>Rhizobiaceae</taxon>
        <taxon>Rhizobium/Agrobacterium group</taxon>
        <taxon>Rhizobium</taxon>
    </lineage>
</organism>
<evidence type="ECO:0000259" key="4">
    <source>
        <dbReference type="PROSITE" id="PS50949"/>
    </source>
</evidence>
<keyword evidence="6" id="KW-1185">Reference proteome</keyword>
<protein>
    <submittedName>
        <fullName evidence="5">GntR family transcriptional regulator</fullName>
    </submittedName>
</protein>
<dbReference type="GO" id="GO:0003677">
    <property type="term" value="F:DNA binding"/>
    <property type="evidence" value="ECO:0007669"/>
    <property type="project" value="UniProtKB-KW"/>
</dbReference>
<evidence type="ECO:0000256" key="1">
    <source>
        <dbReference type="ARBA" id="ARBA00023015"/>
    </source>
</evidence>
<dbReference type="Pfam" id="PF07729">
    <property type="entry name" value="FCD"/>
    <property type="match status" value="1"/>
</dbReference>
<dbReference type="AlphaFoldDB" id="A0A937CJW4"/>
<dbReference type="InterPro" id="IPR000524">
    <property type="entry name" value="Tscrpt_reg_HTH_GntR"/>
</dbReference>
<name>A0A937CJW4_9HYPH</name>
<dbReference type="SMART" id="SM00345">
    <property type="entry name" value="HTH_GNTR"/>
    <property type="match status" value="1"/>
</dbReference>
<dbReference type="InterPro" id="IPR011711">
    <property type="entry name" value="GntR_C"/>
</dbReference>
<reference evidence="5" key="1">
    <citation type="submission" date="2021-01" db="EMBL/GenBank/DDBJ databases">
        <title>Rhizobium sp. strain KVB221 16S ribosomal RNA gene Genome sequencing and assembly.</title>
        <authorList>
            <person name="Kang M."/>
        </authorList>
    </citation>
    <scope>NUCLEOTIDE SEQUENCE</scope>
    <source>
        <strain evidence="5">KVB221</strain>
    </source>
</reference>
<dbReference type="InterPro" id="IPR008920">
    <property type="entry name" value="TF_FadR/GntR_C"/>
</dbReference>
<dbReference type="Pfam" id="PF00392">
    <property type="entry name" value="GntR"/>
    <property type="match status" value="1"/>
</dbReference>
<dbReference type="PANTHER" id="PTHR43537">
    <property type="entry name" value="TRANSCRIPTIONAL REGULATOR, GNTR FAMILY"/>
    <property type="match status" value="1"/>
</dbReference>
<keyword evidence="3" id="KW-0804">Transcription</keyword>
<dbReference type="PROSITE" id="PS50949">
    <property type="entry name" value="HTH_GNTR"/>
    <property type="match status" value="1"/>
</dbReference>
<evidence type="ECO:0000313" key="6">
    <source>
        <dbReference type="Proteomes" id="UP000633219"/>
    </source>
</evidence>
<dbReference type="Proteomes" id="UP000633219">
    <property type="component" value="Unassembled WGS sequence"/>
</dbReference>
<dbReference type="Gene3D" id="1.20.120.530">
    <property type="entry name" value="GntR ligand-binding domain-like"/>
    <property type="match status" value="1"/>
</dbReference>
<feature type="domain" description="HTH gntR-type" evidence="4">
    <location>
        <begin position="13"/>
        <end position="80"/>
    </location>
</feature>
<dbReference type="SMART" id="SM00895">
    <property type="entry name" value="FCD"/>
    <property type="match status" value="1"/>
</dbReference>
<dbReference type="PANTHER" id="PTHR43537:SF24">
    <property type="entry name" value="GLUCONATE OPERON TRANSCRIPTIONAL REPRESSOR"/>
    <property type="match status" value="1"/>
</dbReference>
<proteinExistence type="predicted"/>
<dbReference type="SUPFAM" id="SSF48008">
    <property type="entry name" value="GntR ligand-binding domain-like"/>
    <property type="match status" value="1"/>
</dbReference>
<dbReference type="GO" id="GO:0003700">
    <property type="term" value="F:DNA-binding transcription factor activity"/>
    <property type="evidence" value="ECO:0007669"/>
    <property type="project" value="InterPro"/>
</dbReference>